<dbReference type="EMBL" id="UOGF01000002">
    <property type="protein sequence ID" value="VAX25784.1"/>
    <property type="molecule type" value="Genomic_DNA"/>
</dbReference>
<protein>
    <submittedName>
        <fullName evidence="2">Prevent host death protein, Phd antitoxin</fullName>
    </submittedName>
</protein>
<evidence type="ECO:0000256" key="1">
    <source>
        <dbReference type="ARBA" id="ARBA00009981"/>
    </source>
</evidence>
<sequence length="78" mass="8535">MSVTVNIHEAKTHFSRLLARVSEGEEVIIAKAGRPIARLVSIVQKPKQRLPGSAKEKIVLSDDFDAPLPDEILKTFAG</sequence>
<accession>A0A3B1CPC9</accession>
<dbReference type="PANTHER" id="PTHR35377">
    <property type="entry name" value="ANTITOXIN VAPB49-RELATED-RELATED"/>
    <property type="match status" value="1"/>
</dbReference>
<evidence type="ECO:0000313" key="2">
    <source>
        <dbReference type="EMBL" id="VAX25784.1"/>
    </source>
</evidence>
<dbReference type="InterPro" id="IPR036165">
    <property type="entry name" value="YefM-like_sf"/>
</dbReference>
<dbReference type="AlphaFoldDB" id="A0A3B1CPC9"/>
<gene>
    <name evidence="2" type="ORF">MNBD_NITROSPIRAE01-305</name>
</gene>
<comment type="similarity">
    <text evidence="1">Belongs to the phD/YefM antitoxin family.</text>
</comment>
<dbReference type="Gene3D" id="3.40.1620.10">
    <property type="entry name" value="YefM-like domain"/>
    <property type="match status" value="1"/>
</dbReference>
<dbReference type="InterPro" id="IPR051416">
    <property type="entry name" value="phD-YefM_TA_antitoxins"/>
</dbReference>
<dbReference type="SUPFAM" id="SSF143120">
    <property type="entry name" value="YefM-like"/>
    <property type="match status" value="1"/>
</dbReference>
<proteinExistence type="inferred from homology"/>
<dbReference type="InterPro" id="IPR006442">
    <property type="entry name" value="Antitoxin_Phd/YefM"/>
</dbReference>
<reference evidence="2" key="1">
    <citation type="submission" date="2018-06" db="EMBL/GenBank/DDBJ databases">
        <authorList>
            <person name="Zhirakovskaya E."/>
        </authorList>
    </citation>
    <scope>NUCLEOTIDE SEQUENCE</scope>
</reference>
<dbReference type="NCBIfam" id="TIGR01552">
    <property type="entry name" value="phd_fam"/>
    <property type="match status" value="1"/>
</dbReference>
<dbReference type="Pfam" id="PF02604">
    <property type="entry name" value="PhdYeFM_antitox"/>
    <property type="match status" value="1"/>
</dbReference>
<organism evidence="2">
    <name type="scientific">hydrothermal vent metagenome</name>
    <dbReference type="NCBI Taxonomy" id="652676"/>
    <lineage>
        <taxon>unclassified sequences</taxon>
        <taxon>metagenomes</taxon>
        <taxon>ecological metagenomes</taxon>
    </lineage>
</organism>
<name>A0A3B1CPC9_9ZZZZ</name>